<reference evidence="1 2" key="1">
    <citation type="journal article" date="2018" name="Front. Plant Sci.">
        <title>Red Clover (Trifolium pratense) and Zigzag Clover (T. medium) - A Picture of Genomic Similarities and Differences.</title>
        <authorList>
            <person name="Dluhosova J."/>
            <person name="Istvanek J."/>
            <person name="Nedelnik J."/>
            <person name="Repkova J."/>
        </authorList>
    </citation>
    <scope>NUCLEOTIDE SEQUENCE [LARGE SCALE GENOMIC DNA]</scope>
    <source>
        <strain evidence="2">cv. 10/8</strain>
        <tissue evidence="1">Leaf</tissue>
    </source>
</reference>
<evidence type="ECO:0000313" key="1">
    <source>
        <dbReference type="EMBL" id="MCI81418.1"/>
    </source>
</evidence>
<keyword evidence="2" id="KW-1185">Reference proteome</keyword>
<comment type="caution">
    <text evidence="1">The sequence shown here is derived from an EMBL/GenBank/DDBJ whole genome shotgun (WGS) entry which is preliminary data.</text>
</comment>
<protein>
    <submittedName>
        <fullName evidence="1">Uncharacterized protein</fullName>
    </submittedName>
</protein>
<evidence type="ECO:0000313" key="2">
    <source>
        <dbReference type="Proteomes" id="UP000265520"/>
    </source>
</evidence>
<dbReference type="AlphaFoldDB" id="A0A392UZH0"/>
<proteinExistence type="predicted"/>
<dbReference type="Proteomes" id="UP000265520">
    <property type="component" value="Unassembled WGS sequence"/>
</dbReference>
<organism evidence="1 2">
    <name type="scientific">Trifolium medium</name>
    <dbReference type="NCBI Taxonomy" id="97028"/>
    <lineage>
        <taxon>Eukaryota</taxon>
        <taxon>Viridiplantae</taxon>
        <taxon>Streptophyta</taxon>
        <taxon>Embryophyta</taxon>
        <taxon>Tracheophyta</taxon>
        <taxon>Spermatophyta</taxon>
        <taxon>Magnoliopsida</taxon>
        <taxon>eudicotyledons</taxon>
        <taxon>Gunneridae</taxon>
        <taxon>Pentapetalae</taxon>
        <taxon>rosids</taxon>
        <taxon>fabids</taxon>
        <taxon>Fabales</taxon>
        <taxon>Fabaceae</taxon>
        <taxon>Papilionoideae</taxon>
        <taxon>50 kb inversion clade</taxon>
        <taxon>NPAAA clade</taxon>
        <taxon>Hologalegina</taxon>
        <taxon>IRL clade</taxon>
        <taxon>Trifolieae</taxon>
        <taxon>Trifolium</taxon>
    </lineage>
</organism>
<sequence>VFEFVSTVALKLHFSAFPALGAICARLRSTKQGAEGTLFFLVSAAYCAQLGRFQARLSTLFIQG</sequence>
<accession>A0A392UZH0</accession>
<name>A0A392UZH0_9FABA</name>
<dbReference type="EMBL" id="LXQA011018622">
    <property type="protein sequence ID" value="MCI81418.1"/>
    <property type="molecule type" value="Genomic_DNA"/>
</dbReference>
<feature type="non-terminal residue" evidence="1">
    <location>
        <position position="1"/>
    </location>
</feature>